<dbReference type="InterPro" id="IPR039261">
    <property type="entry name" value="FNR_nucleotide-bd"/>
</dbReference>
<accession>A0A0L0DU60</accession>
<dbReference type="GeneID" id="25569268"/>
<name>A0A0L0DU60_THETB</name>
<gene>
    <name evidence="1" type="ORF">AMSG_11240</name>
</gene>
<protein>
    <submittedName>
        <fullName evidence="1">Uncharacterized protein</fullName>
    </submittedName>
</protein>
<dbReference type="EMBL" id="GL349505">
    <property type="protein sequence ID" value="KNC55805.1"/>
    <property type="molecule type" value="Genomic_DNA"/>
</dbReference>
<organism evidence="1 2">
    <name type="scientific">Thecamonas trahens ATCC 50062</name>
    <dbReference type="NCBI Taxonomy" id="461836"/>
    <lineage>
        <taxon>Eukaryota</taxon>
        <taxon>Apusozoa</taxon>
        <taxon>Apusomonadida</taxon>
        <taxon>Apusomonadidae</taxon>
        <taxon>Thecamonas</taxon>
    </lineage>
</organism>
<dbReference type="Gene3D" id="3.40.50.80">
    <property type="entry name" value="Nucleotide-binding domain of ferredoxin-NADP reductase (FNR) module"/>
    <property type="match status" value="1"/>
</dbReference>
<evidence type="ECO:0000313" key="1">
    <source>
        <dbReference type="EMBL" id="KNC55805.1"/>
    </source>
</evidence>
<dbReference type="AlphaFoldDB" id="A0A0L0DU60"/>
<dbReference type="SUPFAM" id="SSF52343">
    <property type="entry name" value="Ferredoxin reductase-like, C-terminal NADP-linked domain"/>
    <property type="match status" value="1"/>
</dbReference>
<reference evidence="1 2" key="1">
    <citation type="submission" date="2010-05" db="EMBL/GenBank/DDBJ databases">
        <title>The Genome Sequence of Thecamonas trahens ATCC 50062.</title>
        <authorList>
            <consortium name="The Broad Institute Genome Sequencing Platform"/>
            <person name="Russ C."/>
            <person name="Cuomo C."/>
            <person name="Shea T."/>
            <person name="Young S.K."/>
            <person name="Zeng Q."/>
            <person name="Koehrsen M."/>
            <person name="Haas B."/>
            <person name="Borodovsky M."/>
            <person name="Guigo R."/>
            <person name="Alvarado L."/>
            <person name="Berlin A."/>
            <person name="Bochicchio J."/>
            <person name="Borenstein D."/>
            <person name="Chapman S."/>
            <person name="Chen Z."/>
            <person name="Freedman E."/>
            <person name="Gellesch M."/>
            <person name="Goldberg J."/>
            <person name="Griggs A."/>
            <person name="Gujja S."/>
            <person name="Heilman E."/>
            <person name="Heiman D."/>
            <person name="Hepburn T."/>
            <person name="Howarth C."/>
            <person name="Jen D."/>
            <person name="Larson L."/>
            <person name="Mehta T."/>
            <person name="Park D."/>
            <person name="Pearson M."/>
            <person name="Roberts A."/>
            <person name="Saif S."/>
            <person name="Shenoy N."/>
            <person name="Sisk P."/>
            <person name="Stolte C."/>
            <person name="Sykes S."/>
            <person name="Thomson T."/>
            <person name="Walk T."/>
            <person name="White J."/>
            <person name="Yandava C."/>
            <person name="Burger G."/>
            <person name="Gray M.W."/>
            <person name="Holland P.W.H."/>
            <person name="King N."/>
            <person name="Lang F.B.F."/>
            <person name="Roger A.J."/>
            <person name="Ruiz-Trillo I."/>
            <person name="Lander E."/>
            <person name="Nusbaum C."/>
        </authorList>
    </citation>
    <scope>NUCLEOTIDE SEQUENCE [LARGE SCALE GENOMIC DNA]</scope>
    <source>
        <strain evidence="1 2">ATCC 50062</strain>
    </source>
</reference>
<sequence>MYANARNVVTILHGPFIASGIGVMPYASIAPDRIHSAPHGAQARVQAISLWWATRSLNDYQRRPEVLAESSPHRLIHEIRIIFPYTLG</sequence>
<proteinExistence type="predicted"/>
<dbReference type="RefSeq" id="XP_013752829.1">
    <property type="nucleotide sequence ID" value="XM_013897375.1"/>
</dbReference>
<keyword evidence="2" id="KW-1185">Reference proteome</keyword>
<dbReference type="Proteomes" id="UP000054408">
    <property type="component" value="Unassembled WGS sequence"/>
</dbReference>
<evidence type="ECO:0000313" key="2">
    <source>
        <dbReference type="Proteomes" id="UP000054408"/>
    </source>
</evidence>